<protein>
    <submittedName>
        <fullName evidence="2">Uncharacterized protein</fullName>
    </submittedName>
</protein>
<evidence type="ECO:0000256" key="1">
    <source>
        <dbReference type="SAM" id="MobiDB-lite"/>
    </source>
</evidence>
<dbReference type="Proteomes" id="UP000265520">
    <property type="component" value="Unassembled WGS sequence"/>
</dbReference>
<gene>
    <name evidence="2" type="ORF">A2U01_0004830</name>
</gene>
<organism evidence="2 3">
    <name type="scientific">Trifolium medium</name>
    <dbReference type="NCBI Taxonomy" id="97028"/>
    <lineage>
        <taxon>Eukaryota</taxon>
        <taxon>Viridiplantae</taxon>
        <taxon>Streptophyta</taxon>
        <taxon>Embryophyta</taxon>
        <taxon>Tracheophyta</taxon>
        <taxon>Spermatophyta</taxon>
        <taxon>Magnoliopsida</taxon>
        <taxon>eudicotyledons</taxon>
        <taxon>Gunneridae</taxon>
        <taxon>Pentapetalae</taxon>
        <taxon>rosids</taxon>
        <taxon>fabids</taxon>
        <taxon>Fabales</taxon>
        <taxon>Fabaceae</taxon>
        <taxon>Papilionoideae</taxon>
        <taxon>50 kb inversion clade</taxon>
        <taxon>NPAAA clade</taxon>
        <taxon>Hologalegina</taxon>
        <taxon>IRL clade</taxon>
        <taxon>Trifolieae</taxon>
        <taxon>Trifolium</taxon>
    </lineage>
</organism>
<proteinExistence type="predicted"/>
<dbReference type="AlphaFoldDB" id="A0A392M930"/>
<sequence>MTRPILRSAAAPLSVGRYSELRRGCASCLRCILSFPFHFQLMVMFDSYSSWMCFDSVLSICWCNNGRKRRWRGGAKTAEEKEGGGGRRRRQKRWGGNTRWSIGREKEMGKFSIFSGIKNMALAESGAHD</sequence>
<reference evidence="2 3" key="1">
    <citation type="journal article" date="2018" name="Front. Plant Sci.">
        <title>Red Clover (Trifolium pratense) and Zigzag Clover (T. medium) - A Picture of Genomic Similarities and Differences.</title>
        <authorList>
            <person name="Dluhosova J."/>
            <person name="Istvanek J."/>
            <person name="Nedelnik J."/>
            <person name="Repkova J."/>
        </authorList>
    </citation>
    <scope>NUCLEOTIDE SEQUENCE [LARGE SCALE GENOMIC DNA]</scope>
    <source>
        <strain evidence="3">cv. 10/8</strain>
        <tissue evidence="2">Leaf</tissue>
    </source>
</reference>
<accession>A0A392M930</accession>
<dbReference type="EMBL" id="LXQA010006087">
    <property type="protein sequence ID" value="MCH84000.1"/>
    <property type="molecule type" value="Genomic_DNA"/>
</dbReference>
<evidence type="ECO:0000313" key="2">
    <source>
        <dbReference type="EMBL" id="MCH84000.1"/>
    </source>
</evidence>
<comment type="caution">
    <text evidence="2">The sequence shown here is derived from an EMBL/GenBank/DDBJ whole genome shotgun (WGS) entry which is preliminary data.</text>
</comment>
<feature type="region of interest" description="Disordered" evidence="1">
    <location>
        <begin position="70"/>
        <end position="97"/>
    </location>
</feature>
<evidence type="ECO:0000313" key="3">
    <source>
        <dbReference type="Proteomes" id="UP000265520"/>
    </source>
</evidence>
<name>A0A392M930_9FABA</name>
<keyword evidence="3" id="KW-1185">Reference proteome</keyword>